<gene>
    <name evidence="2" type="ORF">HMPREF9447_02012</name>
</gene>
<dbReference type="PROSITE" id="PS51257">
    <property type="entry name" value="PROKAR_LIPOPROTEIN"/>
    <property type="match status" value="1"/>
</dbReference>
<feature type="domain" description="Tail specific protease" evidence="1">
    <location>
        <begin position="124"/>
        <end position="325"/>
    </location>
</feature>
<dbReference type="GO" id="GO:0006508">
    <property type="term" value="P:proteolysis"/>
    <property type="evidence" value="ECO:0007669"/>
    <property type="project" value="InterPro"/>
</dbReference>
<dbReference type="InterPro" id="IPR005151">
    <property type="entry name" value="Tail-specific_protease"/>
</dbReference>
<protein>
    <recommendedName>
        <fullName evidence="1">Tail specific protease domain-containing protein</fullName>
    </recommendedName>
</protein>
<dbReference type="SMART" id="SM00245">
    <property type="entry name" value="TSPc"/>
    <property type="match status" value="1"/>
</dbReference>
<evidence type="ECO:0000313" key="2">
    <source>
        <dbReference type="EMBL" id="EKU90594.1"/>
    </source>
</evidence>
<dbReference type="eggNOG" id="COG0793">
    <property type="taxonomic scope" value="Bacteria"/>
</dbReference>
<dbReference type="PATRIC" id="fig|742727.4.peg.2043"/>
<dbReference type="InterPro" id="IPR028204">
    <property type="entry name" value="Tricorn_C1"/>
</dbReference>
<dbReference type="AlphaFoldDB" id="K9E033"/>
<dbReference type="Gene3D" id="3.90.226.10">
    <property type="entry name" value="2-enoyl-CoA Hydratase, Chain A, domain 1"/>
    <property type="match status" value="1"/>
</dbReference>
<evidence type="ECO:0000259" key="1">
    <source>
        <dbReference type="SMART" id="SM00245"/>
    </source>
</evidence>
<dbReference type="STRING" id="742727.HMPREF9447_02012"/>
<dbReference type="CDD" id="cd07563">
    <property type="entry name" value="Peptidase_S41_IRBP"/>
    <property type="match status" value="1"/>
</dbReference>
<reference evidence="2 3" key="1">
    <citation type="submission" date="2012-09" db="EMBL/GenBank/DDBJ databases">
        <title>The Genome Sequence of Bacteroides oleiciplenus YIT 12058.</title>
        <authorList>
            <consortium name="The Broad Institute Genome Sequencing Platform"/>
            <person name="Earl A."/>
            <person name="Ward D."/>
            <person name="Feldgarden M."/>
            <person name="Gevers D."/>
            <person name="Morotomi M."/>
            <person name="Walker B."/>
            <person name="Young S.K."/>
            <person name="Zeng Q."/>
            <person name="Gargeya S."/>
            <person name="Fitzgerald M."/>
            <person name="Haas B."/>
            <person name="Abouelleil A."/>
            <person name="Alvarado L."/>
            <person name="Arachchi H.M."/>
            <person name="Berlin A.M."/>
            <person name="Chapman S.B."/>
            <person name="Goldberg J."/>
            <person name="Griggs A."/>
            <person name="Gujja S."/>
            <person name="Hansen M."/>
            <person name="Howarth C."/>
            <person name="Imamovic A."/>
            <person name="Larimer J."/>
            <person name="McCowen C."/>
            <person name="Montmayeur A."/>
            <person name="Murphy C."/>
            <person name="Neiman D."/>
            <person name="Pearson M."/>
            <person name="Priest M."/>
            <person name="Roberts A."/>
            <person name="Saif S."/>
            <person name="Shea T."/>
            <person name="Sisk P."/>
            <person name="Sykes S."/>
            <person name="Wortman J."/>
            <person name="Nusbaum C."/>
            <person name="Birren B."/>
        </authorList>
    </citation>
    <scope>NUCLEOTIDE SEQUENCE [LARGE SCALE GENOMIC DNA]</scope>
    <source>
        <strain evidence="2 3">YIT 12058</strain>
    </source>
</reference>
<dbReference type="PANTHER" id="PTHR11261:SF3">
    <property type="entry name" value="RETINOL-BINDING PROTEIN 3"/>
    <property type="match status" value="1"/>
</dbReference>
<evidence type="ECO:0000313" key="3">
    <source>
        <dbReference type="Proteomes" id="UP000009872"/>
    </source>
</evidence>
<comment type="caution">
    <text evidence="2">The sequence shown here is derived from an EMBL/GenBank/DDBJ whole genome shotgun (WGS) entry which is preliminary data.</text>
</comment>
<dbReference type="Pfam" id="PF14684">
    <property type="entry name" value="Tricorn_C1"/>
    <property type="match status" value="1"/>
</dbReference>
<dbReference type="PANTHER" id="PTHR11261">
    <property type="entry name" value="INTERPHOTORECEPTOR RETINOID-BINDING PROTEIN"/>
    <property type="match status" value="1"/>
</dbReference>
<dbReference type="InterPro" id="IPR029045">
    <property type="entry name" value="ClpP/crotonase-like_dom_sf"/>
</dbReference>
<dbReference type="Proteomes" id="UP000009872">
    <property type="component" value="Unassembled WGS sequence"/>
</dbReference>
<dbReference type="GO" id="GO:0008236">
    <property type="term" value="F:serine-type peptidase activity"/>
    <property type="evidence" value="ECO:0007669"/>
    <property type="project" value="InterPro"/>
</dbReference>
<accession>K9E033</accession>
<dbReference type="Gene3D" id="3.30.750.44">
    <property type="match status" value="1"/>
</dbReference>
<keyword evidence="3" id="KW-1185">Reference proteome</keyword>
<dbReference type="Pfam" id="PF03572">
    <property type="entry name" value="Peptidase_S41"/>
    <property type="match status" value="1"/>
</dbReference>
<sequence length="348" mass="40006">MRESDRMMKRKGIYHIKLGWLGILFMLLPLLSSCIREEEYNNSPQGNFEALWKIIDEKYCFLDYKQVDWNAIHDKYQPLITSNMPNDGLFQVLDSMLAELKDGHVNLYSSSNMARYWDWYLDYPRNFNESIIERKYLGKTYRIAGGLKYKILEDNIGYIYYESFSDGVGNGNLDEALSYLAPCNGLIFDVRNNGGGNLTYSTRIAARFTNEKVLTGYIQHKTGKGHSDFSEPEPIYLEPSNSIRWQKKVMLLTNRHSYSATNDFVNAMRYFPNVTLVGDKTGGGSGLPFSSELPNGWGVRFSASPHLDAKKQHIEFGIDPDEKIDMDETDLEKDAIIERARELLKVTQ</sequence>
<organism evidence="2 3">
    <name type="scientific">Bacteroides oleiciplenus YIT 12058</name>
    <dbReference type="NCBI Taxonomy" id="742727"/>
    <lineage>
        <taxon>Bacteria</taxon>
        <taxon>Pseudomonadati</taxon>
        <taxon>Bacteroidota</taxon>
        <taxon>Bacteroidia</taxon>
        <taxon>Bacteroidales</taxon>
        <taxon>Bacteroidaceae</taxon>
        <taxon>Bacteroides</taxon>
    </lineage>
</organism>
<dbReference type="SUPFAM" id="SSF52096">
    <property type="entry name" value="ClpP/crotonase"/>
    <property type="match status" value="1"/>
</dbReference>
<name>K9E033_9BACE</name>
<proteinExistence type="predicted"/>
<dbReference type="EMBL" id="ADLF01000009">
    <property type="protein sequence ID" value="EKU90594.1"/>
    <property type="molecule type" value="Genomic_DNA"/>
</dbReference>
<dbReference type="HOGENOM" id="CLU_034080_0_0_10"/>